<sequence>MDQIVAPSFCLSAHLFRKPFHTFRMRSKGDNTTARFIIPPGTQLRLSDHQMRQRQGSFPVFTSLTY</sequence>
<evidence type="ECO:0000313" key="1">
    <source>
        <dbReference type="EMBL" id="PWL17983.1"/>
    </source>
</evidence>
<accession>A0A316JFL7</accession>
<keyword evidence="2" id="KW-1185">Reference proteome</keyword>
<dbReference type="Proteomes" id="UP000245865">
    <property type="component" value="Unassembled WGS sequence"/>
</dbReference>
<proteinExistence type="predicted"/>
<protein>
    <submittedName>
        <fullName evidence="1">Uncharacterized protein</fullName>
    </submittedName>
</protein>
<reference evidence="1 2" key="1">
    <citation type="submission" date="2018-05" db="EMBL/GenBank/DDBJ databases">
        <title>Comparative genomic sequence analysis between strain HN4 and CCM 8460T (Falsochrobactrum ovis) will provide more evidence to prove that HN4 is a new species of Falsochrobactrum.</title>
        <authorList>
            <person name="Lyu W."/>
            <person name="Sun L."/>
            <person name="Yao L."/>
        </authorList>
    </citation>
    <scope>NUCLEOTIDE SEQUENCE [LARGE SCALE GENOMIC DNA]</scope>
    <source>
        <strain evidence="1 2">HN4</strain>
    </source>
</reference>
<comment type="caution">
    <text evidence="1">The sequence shown here is derived from an EMBL/GenBank/DDBJ whole genome shotgun (WGS) entry which is preliminary data.</text>
</comment>
<organism evidence="1 2">
    <name type="scientific">Falsochrobactrum shanghaiense</name>
    <dbReference type="NCBI Taxonomy" id="2201899"/>
    <lineage>
        <taxon>Bacteria</taxon>
        <taxon>Pseudomonadati</taxon>
        <taxon>Pseudomonadota</taxon>
        <taxon>Alphaproteobacteria</taxon>
        <taxon>Hyphomicrobiales</taxon>
        <taxon>Brucellaceae</taxon>
        <taxon>Falsochrobactrum</taxon>
    </lineage>
</organism>
<name>A0A316JFL7_9HYPH</name>
<gene>
    <name evidence="1" type="ORF">DKP76_09585</name>
</gene>
<dbReference type="AlphaFoldDB" id="A0A316JFL7"/>
<evidence type="ECO:0000313" key="2">
    <source>
        <dbReference type="Proteomes" id="UP000245865"/>
    </source>
</evidence>
<dbReference type="EMBL" id="QGDB01000003">
    <property type="protein sequence ID" value="PWL17983.1"/>
    <property type="molecule type" value="Genomic_DNA"/>
</dbReference>